<evidence type="ECO:0000313" key="3">
    <source>
        <dbReference type="Proteomes" id="UP000054337"/>
    </source>
</evidence>
<accession>W7EPR3</accession>
<sequence length="92" mass="10562">VEWYDRREMPSFPSSAFYTDIPTTKCLYMMKRKVYGLSRPTSFIGQLKRSKFPERLVWLCCIGVSASRSNGSGNIPNAHSARPSFQGSCRRY</sequence>
<feature type="region of interest" description="Disordered" evidence="1">
    <location>
        <begin position="69"/>
        <end position="92"/>
    </location>
</feature>
<dbReference type="GeneID" id="26248254"/>
<gene>
    <name evidence="2" type="ORF">COCVIDRAFT_101706</name>
</gene>
<dbReference type="HOGENOM" id="CLU_2418937_0_0_1"/>
<proteinExistence type="predicted"/>
<organism evidence="2 3">
    <name type="scientific">Bipolaris victoriae (strain FI3)</name>
    <name type="common">Victoria blight of oats agent</name>
    <name type="synonym">Cochliobolus victoriae</name>
    <dbReference type="NCBI Taxonomy" id="930091"/>
    <lineage>
        <taxon>Eukaryota</taxon>
        <taxon>Fungi</taxon>
        <taxon>Dikarya</taxon>
        <taxon>Ascomycota</taxon>
        <taxon>Pezizomycotina</taxon>
        <taxon>Dothideomycetes</taxon>
        <taxon>Pleosporomycetidae</taxon>
        <taxon>Pleosporales</taxon>
        <taxon>Pleosporineae</taxon>
        <taxon>Pleosporaceae</taxon>
        <taxon>Bipolaris</taxon>
    </lineage>
</organism>
<feature type="non-terminal residue" evidence="2">
    <location>
        <position position="1"/>
    </location>
</feature>
<protein>
    <submittedName>
        <fullName evidence="2">Uncharacterized protein</fullName>
    </submittedName>
</protein>
<evidence type="ECO:0000313" key="2">
    <source>
        <dbReference type="EMBL" id="EUN26152.1"/>
    </source>
</evidence>
<reference evidence="2 3" key="1">
    <citation type="journal article" date="2013" name="PLoS Genet.">
        <title>Comparative genome structure, secondary metabolite, and effector coding capacity across Cochliobolus pathogens.</title>
        <authorList>
            <person name="Condon B.J."/>
            <person name="Leng Y."/>
            <person name="Wu D."/>
            <person name="Bushley K.E."/>
            <person name="Ohm R.A."/>
            <person name="Otillar R."/>
            <person name="Martin J."/>
            <person name="Schackwitz W."/>
            <person name="Grimwood J."/>
            <person name="MohdZainudin N."/>
            <person name="Xue C."/>
            <person name="Wang R."/>
            <person name="Manning V.A."/>
            <person name="Dhillon B."/>
            <person name="Tu Z.J."/>
            <person name="Steffenson B.J."/>
            <person name="Salamov A."/>
            <person name="Sun H."/>
            <person name="Lowry S."/>
            <person name="LaButti K."/>
            <person name="Han J."/>
            <person name="Copeland A."/>
            <person name="Lindquist E."/>
            <person name="Barry K."/>
            <person name="Schmutz J."/>
            <person name="Baker S.E."/>
            <person name="Ciuffetti L.M."/>
            <person name="Grigoriev I.V."/>
            <person name="Zhong S."/>
            <person name="Turgeon B.G."/>
        </authorList>
    </citation>
    <scope>NUCLEOTIDE SEQUENCE [LARGE SCALE GENOMIC DNA]</scope>
    <source>
        <strain evidence="2 3">FI3</strain>
    </source>
</reference>
<dbReference type="AlphaFoldDB" id="W7EPR3"/>
<evidence type="ECO:0000256" key="1">
    <source>
        <dbReference type="SAM" id="MobiDB-lite"/>
    </source>
</evidence>
<keyword evidence="3" id="KW-1185">Reference proteome</keyword>
<dbReference type="Proteomes" id="UP000054337">
    <property type="component" value="Unassembled WGS sequence"/>
</dbReference>
<name>W7EPR3_BIPV3</name>
<dbReference type="RefSeq" id="XP_014555728.1">
    <property type="nucleotide sequence ID" value="XM_014700242.1"/>
</dbReference>
<dbReference type="EMBL" id="KI968743">
    <property type="protein sequence ID" value="EUN26152.1"/>
    <property type="molecule type" value="Genomic_DNA"/>
</dbReference>